<feature type="compositionally biased region" description="Basic residues" evidence="1">
    <location>
        <begin position="1"/>
        <end position="22"/>
    </location>
</feature>
<protein>
    <submittedName>
        <fullName evidence="2">Uncharacterized protein</fullName>
    </submittedName>
</protein>
<dbReference type="Proteomes" id="UP000578531">
    <property type="component" value="Unassembled WGS sequence"/>
</dbReference>
<dbReference type="GeneID" id="59287230"/>
<reference evidence="2 3" key="1">
    <citation type="journal article" date="2020" name="Genomics">
        <title>Complete, high-quality genomes from long-read metagenomic sequencing of two wolf lichen thalli reveals enigmatic genome architecture.</title>
        <authorList>
            <person name="McKenzie S.K."/>
            <person name="Walston R.F."/>
            <person name="Allen J.L."/>
        </authorList>
    </citation>
    <scope>NUCLEOTIDE SEQUENCE [LARGE SCALE GENOMIC DNA]</scope>
    <source>
        <strain evidence="2">WasteWater2</strain>
    </source>
</reference>
<evidence type="ECO:0000256" key="1">
    <source>
        <dbReference type="SAM" id="MobiDB-lite"/>
    </source>
</evidence>
<name>A0A8H6L5J4_9LECA</name>
<evidence type="ECO:0000313" key="3">
    <source>
        <dbReference type="Proteomes" id="UP000578531"/>
    </source>
</evidence>
<proteinExistence type="predicted"/>
<feature type="compositionally biased region" description="Polar residues" evidence="1">
    <location>
        <begin position="61"/>
        <end position="73"/>
    </location>
</feature>
<comment type="caution">
    <text evidence="2">The sequence shown here is derived from an EMBL/GenBank/DDBJ whole genome shotgun (WGS) entry which is preliminary data.</text>
</comment>
<dbReference type="RefSeq" id="XP_037165665.1">
    <property type="nucleotide sequence ID" value="XM_037307483.1"/>
</dbReference>
<organism evidence="2 3">
    <name type="scientific">Letharia columbiana</name>
    <dbReference type="NCBI Taxonomy" id="112416"/>
    <lineage>
        <taxon>Eukaryota</taxon>
        <taxon>Fungi</taxon>
        <taxon>Dikarya</taxon>
        <taxon>Ascomycota</taxon>
        <taxon>Pezizomycotina</taxon>
        <taxon>Lecanoromycetes</taxon>
        <taxon>OSLEUM clade</taxon>
        <taxon>Lecanoromycetidae</taxon>
        <taxon>Lecanorales</taxon>
        <taxon>Lecanorineae</taxon>
        <taxon>Parmeliaceae</taxon>
        <taxon>Letharia</taxon>
    </lineage>
</organism>
<dbReference type="EMBL" id="JACCJC010000020">
    <property type="protein sequence ID" value="KAF6236315.1"/>
    <property type="molecule type" value="Genomic_DNA"/>
</dbReference>
<feature type="region of interest" description="Disordered" evidence="1">
    <location>
        <begin position="131"/>
        <end position="159"/>
    </location>
</feature>
<feature type="region of interest" description="Disordered" evidence="1">
    <location>
        <begin position="61"/>
        <end position="88"/>
    </location>
</feature>
<evidence type="ECO:0000313" key="2">
    <source>
        <dbReference type="EMBL" id="KAF6236315.1"/>
    </source>
</evidence>
<feature type="region of interest" description="Disordered" evidence="1">
    <location>
        <begin position="1"/>
        <end position="36"/>
    </location>
</feature>
<dbReference type="AlphaFoldDB" id="A0A8H6L5J4"/>
<keyword evidence="3" id="KW-1185">Reference proteome</keyword>
<gene>
    <name evidence="2" type="ORF">HO173_005568</name>
</gene>
<accession>A0A8H6L5J4</accession>
<sequence length="159" mass="18113">MSRLRSVHVRRMSRQDHRKGRYNPHLNTNPTTFPPLQRARSVHVPKLKATRRRVWIKPAVQQGSGDEFSNTPTEAGACTYHQEHKSPRKEIVKDFQNQGNGGTETKCPVTKGSVGSAHVAVEVTIKKFNIISRDRHDGNYREQTLPRQEETLPKKVPTS</sequence>